<name>A0A0R3ME98_9BRAD</name>
<evidence type="ECO:0000313" key="4">
    <source>
        <dbReference type="Proteomes" id="UP000051660"/>
    </source>
</evidence>
<sequence length="100" mass="10965">MFNISQTLLNNLGPFTLNGVKVSDIHFAEYGDGWYDKNTGKWTNPEGKTSTLKILADFTFETAAPPVPEPSTWAMMILGFAGVGFMAYRRKRNGSALTAA</sequence>
<evidence type="ECO:0000256" key="1">
    <source>
        <dbReference type="SAM" id="Phobius"/>
    </source>
</evidence>
<accession>A0A0R3ME98</accession>
<dbReference type="InterPro" id="IPR013424">
    <property type="entry name" value="Ice-binding_C"/>
</dbReference>
<organism evidence="3 4">
    <name type="scientific">Bradyrhizobium lablabi</name>
    <dbReference type="NCBI Taxonomy" id="722472"/>
    <lineage>
        <taxon>Bacteria</taxon>
        <taxon>Pseudomonadati</taxon>
        <taxon>Pseudomonadota</taxon>
        <taxon>Alphaproteobacteria</taxon>
        <taxon>Hyphomicrobiales</taxon>
        <taxon>Nitrobacteraceae</taxon>
        <taxon>Bradyrhizobium</taxon>
    </lineage>
</organism>
<feature type="transmembrane region" description="Helical" evidence="1">
    <location>
        <begin position="71"/>
        <end position="88"/>
    </location>
</feature>
<comment type="caution">
    <text evidence="3">The sequence shown here is derived from an EMBL/GenBank/DDBJ whole genome shotgun (WGS) entry which is preliminary data.</text>
</comment>
<dbReference type="NCBIfam" id="NF035944">
    <property type="entry name" value="PEPxxWA-CTERM"/>
    <property type="match status" value="1"/>
</dbReference>
<dbReference type="Pfam" id="PF07589">
    <property type="entry name" value="PEP-CTERM"/>
    <property type="match status" value="1"/>
</dbReference>
<dbReference type="NCBIfam" id="TIGR02595">
    <property type="entry name" value="PEP_CTERM"/>
    <property type="match status" value="1"/>
</dbReference>
<protein>
    <recommendedName>
        <fullName evidence="2">Ice-binding protein C-terminal domain-containing protein</fullName>
    </recommendedName>
</protein>
<proteinExistence type="predicted"/>
<evidence type="ECO:0000313" key="3">
    <source>
        <dbReference type="EMBL" id="KRR18578.1"/>
    </source>
</evidence>
<dbReference type="Proteomes" id="UP000051660">
    <property type="component" value="Unassembled WGS sequence"/>
</dbReference>
<dbReference type="AlphaFoldDB" id="A0A0R3ME98"/>
<keyword evidence="1" id="KW-1133">Transmembrane helix</keyword>
<keyword evidence="1" id="KW-0812">Transmembrane</keyword>
<evidence type="ECO:0000259" key="2">
    <source>
        <dbReference type="Pfam" id="PF07589"/>
    </source>
</evidence>
<dbReference type="EMBL" id="LLYB01000103">
    <property type="protein sequence ID" value="KRR18578.1"/>
    <property type="molecule type" value="Genomic_DNA"/>
</dbReference>
<reference evidence="3 4" key="1">
    <citation type="submission" date="2014-03" db="EMBL/GenBank/DDBJ databases">
        <title>Bradyrhizobium valentinum sp. nov., isolated from effective nodules of Lupinus mariae-josephae, a lupine endemic of basic-lime soils in Eastern Spain.</title>
        <authorList>
            <person name="Duran D."/>
            <person name="Rey L."/>
            <person name="Navarro A."/>
            <person name="Busquets A."/>
            <person name="Imperial J."/>
            <person name="Ruiz-Argueso T."/>
        </authorList>
    </citation>
    <scope>NUCLEOTIDE SEQUENCE [LARGE SCALE GENOMIC DNA]</scope>
    <source>
        <strain evidence="3 4">CCBAU 23086</strain>
    </source>
</reference>
<keyword evidence="1" id="KW-0472">Membrane</keyword>
<feature type="domain" description="Ice-binding protein C-terminal" evidence="2">
    <location>
        <begin position="66"/>
        <end position="91"/>
    </location>
</feature>
<gene>
    <name evidence="3" type="ORF">CQ14_24615</name>
</gene>